<dbReference type="EMBL" id="KT247111">
    <property type="protein sequence ID" value="ALL41200.1"/>
    <property type="molecule type" value="mRNA"/>
</dbReference>
<proteinExistence type="evidence at transcript level"/>
<protein>
    <submittedName>
        <fullName evidence="2">Uncharacterized protein</fullName>
    </submittedName>
</protein>
<organism evidence="2">
    <name type="scientific">Phakopsora pachyrhizi</name>
    <name type="common">Asian soybean rust disease fungus</name>
    <dbReference type="NCBI Taxonomy" id="170000"/>
    <lineage>
        <taxon>Eukaryota</taxon>
        <taxon>Fungi</taxon>
        <taxon>Dikarya</taxon>
        <taxon>Basidiomycota</taxon>
        <taxon>Pucciniomycotina</taxon>
        <taxon>Pucciniomycetes</taxon>
        <taxon>Pucciniales</taxon>
        <taxon>Phakopsoraceae</taxon>
        <taxon>Phakopsora</taxon>
    </lineage>
</organism>
<evidence type="ECO:0000256" key="1">
    <source>
        <dbReference type="SAM" id="SignalP"/>
    </source>
</evidence>
<keyword evidence="1" id="KW-0732">Signal</keyword>
<accession>A0A0S1MJW9</accession>
<reference evidence="2" key="1">
    <citation type="submission" date="2015-07" db="EMBL/GenBank/DDBJ databases">
        <title>Elucidating the P. pachyrhizi secretome and potential effectors.</title>
        <authorList>
            <person name="de Carvalho M.C.C.G."/>
            <person name="Nascimento L.C."/>
            <person name="Darben L.M."/>
            <person name="Polizel-Podanosqui A.M."/>
            <person name="Lopes-Caitar V.S."/>
            <person name="Rocha C.S."/>
            <person name="Qi M."/>
            <person name="Carazolle M."/>
            <person name="Kuwahara M.K."/>
            <person name="Pereira G.A.G."/>
            <person name="Abdelnoor R.V."/>
            <person name="Whitham S.A."/>
            <person name="Marcelino-Guimaraes F.C."/>
        </authorList>
    </citation>
    <scope>NUCLEOTIDE SEQUENCE</scope>
</reference>
<name>A0A0S1MJW9_PHAPC</name>
<feature type="signal peptide" evidence="1">
    <location>
        <begin position="1"/>
        <end position="23"/>
    </location>
</feature>
<sequence length="46" mass="4968">MCLPILALTLLLLPGLFYSQALASSMHSISIEFSRPPIRSQILPAG</sequence>
<feature type="chain" id="PRO_5006589335" evidence="1">
    <location>
        <begin position="24"/>
        <end position="46"/>
    </location>
</feature>
<dbReference type="AlphaFoldDB" id="A0A0S1MJW9"/>
<evidence type="ECO:0000313" key="2">
    <source>
        <dbReference type="EMBL" id="ALL41200.1"/>
    </source>
</evidence>